<organism evidence="2 3">
    <name type="scientific">Cohnella cellulosilytica</name>
    <dbReference type="NCBI Taxonomy" id="986710"/>
    <lineage>
        <taxon>Bacteria</taxon>
        <taxon>Bacillati</taxon>
        <taxon>Bacillota</taxon>
        <taxon>Bacilli</taxon>
        <taxon>Bacillales</taxon>
        <taxon>Paenibacillaceae</taxon>
        <taxon>Cohnella</taxon>
    </lineage>
</organism>
<keyword evidence="1" id="KW-0472">Membrane</keyword>
<evidence type="ECO:0000313" key="3">
    <source>
        <dbReference type="Proteomes" id="UP001596378"/>
    </source>
</evidence>
<accession>A0ABW2F9N5</accession>
<keyword evidence="1" id="KW-0812">Transmembrane</keyword>
<feature type="transmembrane region" description="Helical" evidence="1">
    <location>
        <begin position="6"/>
        <end position="23"/>
    </location>
</feature>
<evidence type="ECO:0000313" key="2">
    <source>
        <dbReference type="EMBL" id="MFC7148543.1"/>
    </source>
</evidence>
<gene>
    <name evidence="2" type="ORF">ACFQMJ_08420</name>
</gene>
<evidence type="ECO:0008006" key="4">
    <source>
        <dbReference type="Google" id="ProtNLM"/>
    </source>
</evidence>
<feature type="transmembrane region" description="Helical" evidence="1">
    <location>
        <begin position="30"/>
        <end position="54"/>
    </location>
</feature>
<reference evidence="3" key="1">
    <citation type="journal article" date="2019" name="Int. J. Syst. Evol. Microbiol.">
        <title>The Global Catalogue of Microorganisms (GCM) 10K type strain sequencing project: providing services to taxonomists for standard genome sequencing and annotation.</title>
        <authorList>
            <consortium name="The Broad Institute Genomics Platform"/>
            <consortium name="The Broad Institute Genome Sequencing Center for Infectious Disease"/>
            <person name="Wu L."/>
            <person name="Ma J."/>
        </authorList>
    </citation>
    <scope>NUCLEOTIDE SEQUENCE [LARGE SCALE GENOMIC DNA]</scope>
    <source>
        <strain evidence="3">KCTC 12907</strain>
    </source>
</reference>
<dbReference type="RefSeq" id="WP_378045144.1">
    <property type="nucleotide sequence ID" value="NZ_JBHMDN010000007.1"/>
</dbReference>
<sequence>MILLLIAAGLASVACMTVIGIGSRSSAGKALGMLSAALGIALGVTAGSVTASLGADEATVAAVGLLGCSLVMIAGSAVARRLLRRAGLHRHL</sequence>
<feature type="transmembrane region" description="Helical" evidence="1">
    <location>
        <begin position="60"/>
        <end position="83"/>
    </location>
</feature>
<evidence type="ECO:0000256" key="1">
    <source>
        <dbReference type="SAM" id="Phobius"/>
    </source>
</evidence>
<keyword evidence="3" id="KW-1185">Reference proteome</keyword>
<name>A0ABW2F9N5_9BACL</name>
<dbReference type="Proteomes" id="UP001596378">
    <property type="component" value="Unassembled WGS sequence"/>
</dbReference>
<keyword evidence="1" id="KW-1133">Transmembrane helix</keyword>
<proteinExistence type="predicted"/>
<protein>
    <recommendedName>
        <fullName evidence="4">ZIP family metal transporter</fullName>
    </recommendedName>
</protein>
<comment type="caution">
    <text evidence="2">The sequence shown here is derived from an EMBL/GenBank/DDBJ whole genome shotgun (WGS) entry which is preliminary data.</text>
</comment>
<dbReference type="EMBL" id="JBHTAI010000004">
    <property type="protein sequence ID" value="MFC7148543.1"/>
    <property type="molecule type" value="Genomic_DNA"/>
</dbReference>